<keyword evidence="2" id="KW-1185">Reference proteome</keyword>
<accession>A0ABW2J426</accession>
<reference evidence="2" key="1">
    <citation type="journal article" date="2019" name="Int. J. Syst. Evol. Microbiol.">
        <title>The Global Catalogue of Microorganisms (GCM) 10K type strain sequencing project: providing services to taxonomists for standard genome sequencing and annotation.</title>
        <authorList>
            <consortium name="The Broad Institute Genomics Platform"/>
            <consortium name="The Broad Institute Genome Sequencing Center for Infectious Disease"/>
            <person name="Wu L."/>
            <person name="Ma J."/>
        </authorList>
    </citation>
    <scope>NUCLEOTIDE SEQUENCE [LARGE SCALE GENOMIC DNA]</scope>
    <source>
        <strain evidence="2">CCUG 36956</strain>
    </source>
</reference>
<dbReference type="Pfam" id="PF14022">
    <property type="entry name" value="DUF4238"/>
    <property type="match status" value="1"/>
</dbReference>
<protein>
    <submittedName>
        <fullName evidence="1">DUF4238 domain-containing protein</fullName>
    </submittedName>
</protein>
<comment type="caution">
    <text evidence="1">The sequence shown here is derived from an EMBL/GenBank/DDBJ whole genome shotgun (WGS) entry which is preliminary data.</text>
</comment>
<organism evidence="1 2">
    <name type="scientific">Herminiimonas aquatilis</name>
    <dbReference type="NCBI Taxonomy" id="345342"/>
    <lineage>
        <taxon>Bacteria</taxon>
        <taxon>Pseudomonadati</taxon>
        <taxon>Pseudomonadota</taxon>
        <taxon>Betaproteobacteria</taxon>
        <taxon>Burkholderiales</taxon>
        <taxon>Oxalobacteraceae</taxon>
        <taxon>Herminiimonas</taxon>
    </lineage>
</organism>
<evidence type="ECO:0000313" key="1">
    <source>
        <dbReference type="EMBL" id="MFC7297898.1"/>
    </source>
</evidence>
<sequence length="330" mass="37782">MRIVALVKKQTHVAHHIVARAYLAAWHKPDSSQLIEYSWLPNKLNSKSVGAGSTGFLPNFYSLELSVPHKTQDGIDRNKAAYEEVFDNSLEVQFFTKFIDDPVGVVFKLLREKKSFEHLTLEQKMLWTRWLIAQWVRVPNILHRLSERATEDFIKAQVDKISQQPAPQTEYEKHASAVNAQAVLDSMKQIGRNTARQALPTVIQSEQLTKTIFDSSWCLIELADSEISLVVGDHPLHVEGALNDIFFMSIPLLPRLLFCATNEPKILSVLRNESQTTLVRRMNIESISHANKFVWACDDNSENLICNYLKPPTWNMNKKSKKNNNQIQTF</sequence>
<name>A0ABW2J426_9BURK</name>
<proteinExistence type="predicted"/>
<gene>
    <name evidence="1" type="ORF">ACFQO0_05580</name>
</gene>
<dbReference type="InterPro" id="IPR025332">
    <property type="entry name" value="DUF4238"/>
</dbReference>
<dbReference type="EMBL" id="JBHTCC010000001">
    <property type="protein sequence ID" value="MFC7297898.1"/>
    <property type="molecule type" value="Genomic_DNA"/>
</dbReference>
<dbReference type="RefSeq" id="WP_382233021.1">
    <property type="nucleotide sequence ID" value="NZ_JBHTCC010000001.1"/>
</dbReference>
<dbReference type="Proteomes" id="UP001596379">
    <property type="component" value="Unassembled WGS sequence"/>
</dbReference>
<evidence type="ECO:0000313" key="2">
    <source>
        <dbReference type="Proteomes" id="UP001596379"/>
    </source>
</evidence>